<dbReference type="Gene3D" id="1.10.520.40">
    <property type="entry name" value="CRISPR-associated protein Cse2"/>
    <property type="match status" value="1"/>
</dbReference>
<dbReference type="InterPro" id="IPR013382">
    <property type="entry name" value="CRISPR-assoc_prot_Cse2"/>
</dbReference>
<dbReference type="EMBL" id="SZNQ01000003">
    <property type="protein sequence ID" value="TKS96228.1"/>
    <property type="molecule type" value="Genomic_DNA"/>
</dbReference>
<dbReference type="AlphaFoldDB" id="A0A4U5W4H8"/>
<comment type="caution">
    <text evidence="2">The sequence shown here is derived from an EMBL/GenBank/DDBJ whole genome shotgun (WGS) entry which is preliminary data.</text>
</comment>
<proteinExistence type="predicted"/>
<name>A0A4U5W4H8_STRLS</name>
<evidence type="ECO:0000313" key="3">
    <source>
        <dbReference type="Proteomes" id="UP000305929"/>
    </source>
</evidence>
<keyword evidence="3" id="KW-1185">Reference proteome</keyword>
<organism evidence="2 3">
    <name type="scientific">Streptomyces lasalocidi</name>
    <name type="common">Streptomyces lasaliensis</name>
    <dbReference type="NCBI Taxonomy" id="324833"/>
    <lineage>
        <taxon>Bacteria</taxon>
        <taxon>Bacillati</taxon>
        <taxon>Actinomycetota</taxon>
        <taxon>Actinomycetes</taxon>
        <taxon>Kitasatosporales</taxon>
        <taxon>Streptomycetaceae</taxon>
        <taxon>Streptomyces</taxon>
    </lineage>
</organism>
<reference evidence="2 3" key="1">
    <citation type="submission" date="2019-04" db="EMBL/GenBank/DDBJ databases">
        <title>Streptomyces lasaliensis sp. nov., an Actinomycete isolated from soil which produces the polyether antibiotic lasalocid.</title>
        <authorList>
            <person name="Erwin G."/>
            <person name="Haber C."/>
        </authorList>
    </citation>
    <scope>NUCLEOTIDE SEQUENCE [LARGE SCALE GENOMIC DNA]</scope>
    <source>
        <strain evidence="2 3">X-537</strain>
    </source>
</reference>
<feature type="region of interest" description="Disordered" evidence="1">
    <location>
        <begin position="1"/>
        <end position="21"/>
    </location>
</feature>
<dbReference type="OrthoDB" id="4175696at2"/>
<feature type="compositionally biased region" description="Low complexity" evidence="1">
    <location>
        <begin position="191"/>
        <end position="204"/>
    </location>
</feature>
<evidence type="ECO:0000256" key="1">
    <source>
        <dbReference type="SAM" id="MobiDB-lite"/>
    </source>
</evidence>
<evidence type="ECO:0008006" key="4">
    <source>
        <dbReference type="Google" id="ProtNLM"/>
    </source>
</evidence>
<evidence type="ECO:0000313" key="2">
    <source>
        <dbReference type="EMBL" id="TKS96228.1"/>
    </source>
</evidence>
<feature type="compositionally biased region" description="Basic and acidic residues" evidence="1">
    <location>
        <begin position="171"/>
        <end position="181"/>
    </location>
</feature>
<gene>
    <name evidence="2" type="ORF">E4U91_36540</name>
</gene>
<dbReference type="Pfam" id="PF09485">
    <property type="entry name" value="CRISPR_Cse2"/>
    <property type="match status" value="1"/>
</dbReference>
<feature type="region of interest" description="Disordered" evidence="1">
    <location>
        <begin position="170"/>
        <end position="204"/>
    </location>
</feature>
<dbReference type="Proteomes" id="UP000305929">
    <property type="component" value="Unassembled WGS sequence"/>
</dbReference>
<sequence>MTLPLFDIPHPSPPPDAEATSPATVKAAAAPVQYVAWLGSLVHTHQYGKLADLRRPPTADSPTHYEARAFAPNEDDRGLYRQVGFLFARYHAGRVKPHYGYGDMGRAIRSIGYDGARGPANPGAERLMMRILPARHIPWRHLQHAIERIRAGATTPPSWAELITDLTQWTDRGRPTPEKWGDAFYSRSRSRTPSPTAPTNGATT</sequence>
<dbReference type="InterPro" id="IPR038287">
    <property type="entry name" value="Cse2_sf"/>
</dbReference>
<dbReference type="NCBIfam" id="TIGR02548">
    <property type="entry name" value="casB_cse2"/>
    <property type="match status" value="1"/>
</dbReference>
<accession>A0A4U5W4H8</accession>
<protein>
    <recommendedName>
        <fullName evidence="4">Type I-E CRISPR-associated protein Cse2/CasB</fullName>
    </recommendedName>
</protein>